<organism evidence="3 4">
    <name type="scientific">Pseudomonas spirodelae</name>
    <dbReference type="NCBI Taxonomy" id="3101751"/>
    <lineage>
        <taxon>Bacteria</taxon>
        <taxon>Pseudomonadati</taxon>
        <taxon>Pseudomonadota</taxon>
        <taxon>Gammaproteobacteria</taxon>
        <taxon>Pseudomonadales</taxon>
        <taxon>Pseudomonadaceae</taxon>
        <taxon>Pseudomonas</taxon>
    </lineage>
</organism>
<dbReference type="InterPro" id="IPR036249">
    <property type="entry name" value="Thioredoxin-like_sf"/>
</dbReference>
<evidence type="ECO:0000313" key="3">
    <source>
        <dbReference type="EMBL" id="MEA1605873.1"/>
    </source>
</evidence>
<evidence type="ECO:0000256" key="1">
    <source>
        <dbReference type="ARBA" id="ARBA00010996"/>
    </source>
</evidence>
<evidence type="ECO:0000313" key="4">
    <source>
        <dbReference type="Proteomes" id="UP001292571"/>
    </source>
</evidence>
<protein>
    <submittedName>
        <fullName evidence="3">SCO family protein</fullName>
    </submittedName>
</protein>
<gene>
    <name evidence="3" type="ORF">SOP97_08605</name>
</gene>
<dbReference type="InterPro" id="IPR006311">
    <property type="entry name" value="TAT_signal"/>
</dbReference>
<dbReference type="PROSITE" id="PS51318">
    <property type="entry name" value="TAT"/>
    <property type="match status" value="1"/>
</dbReference>
<dbReference type="InterPro" id="IPR003782">
    <property type="entry name" value="SCO1/SenC"/>
</dbReference>
<feature type="signal peptide" evidence="2">
    <location>
        <begin position="1"/>
        <end position="22"/>
    </location>
</feature>
<reference evidence="3 4" key="1">
    <citation type="submission" date="2023-12" db="EMBL/GenBank/DDBJ databases">
        <title>Pseudomonas sp. T5W1.</title>
        <authorList>
            <person name="Maltman C."/>
        </authorList>
    </citation>
    <scope>NUCLEOTIDE SEQUENCE [LARGE SCALE GENOMIC DNA]</scope>
    <source>
        <strain evidence="3 4">T5W1</strain>
    </source>
</reference>
<keyword evidence="4" id="KW-1185">Reference proteome</keyword>
<accession>A0ABU5P8S1</accession>
<dbReference type="EMBL" id="JAYEET010000026">
    <property type="protein sequence ID" value="MEA1605873.1"/>
    <property type="molecule type" value="Genomic_DNA"/>
</dbReference>
<keyword evidence="2" id="KW-0732">Signal</keyword>
<dbReference type="CDD" id="cd02968">
    <property type="entry name" value="SCO"/>
    <property type="match status" value="1"/>
</dbReference>
<evidence type="ECO:0000256" key="2">
    <source>
        <dbReference type="SAM" id="SignalP"/>
    </source>
</evidence>
<comment type="caution">
    <text evidence="3">The sequence shown here is derived from an EMBL/GenBank/DDBJ whole genome shotgun (WGS) entry which is preliminary data.</text>
</comment>
<proteinExistence type="inferred from homology"/>
<dbReference type="Proteomes" id="UP001292571">
    <property type="component" value="Unassembled WGS sequence"/>
</dbReference>
<dbReference type="RefSeq" id="WP_322948939.1">
    <property type="nucleotide sequence ID" value="NZ_JAYEET010000026.1"/>
</dbReference>
<name>A0ABU5P8S1_9PSED</name>
<dbReference type="PANTHER" id="PTHR12151:SF25">
    <property type="entry name" value="LINALOOL DEHYDRATASE_ISOMERASE DOMAIN-CONTAINING PROTEIN"/>
    <property type="match status" value="1"/>
</dbReference>
<sequence>MNTRRKLLAGMGLGVAALGAAAWQRGSGPPPAVVRGSAGTQNFPNVTLYTHEGQAVKFYDDLIRGKVVTFNMMYAQCERSCPVSTANLRLVQKMLGERVGRDVFMYSISLQPEMDTPERLREYVARHHIEPGWLFLTGARADIDLVRYRLGFYDPDPLVDFNDANHTGMLRVGNDALDRWTMAPTLTEPEQIMSTINHVDMAMAHTAYPGPSLV</sequence>
<dbReference type="Pfam" id="PF02630">
    <property type="entry name" value="SCO1-SenC"/>
    <property type="match status" value="1"/>
</dbReference>
<comment type="similarity">
    <text evidence="1">Belongs to the SCO1/2 family.</text>
</comment>
<dbReference type="Gene3D" id="3.40.30.10">
    <property type="entry name" value="Glutaredoxin"/>
    <property type="match status" value="1"/>
</dbReference>
<dbReference type="PANTHER" id="PTHR12151">
    <property type="entry name" value="ELECTRON TRANSPORT PROTIN SCO1/SENC FAMILY MEMBER"/>
    <property type="match status" value="1"/>
</dbReference>
<dbReference type="SUPFAM" id="SSF52833">
    <property type="entry name" value="Thioredoxin-like"/>
    <property type="match status" value="1"/>
</dbReference>
<feature type="chain" id="PRO_5047455815" evidence="2">
    <location>
        <begin position="23"/>
        <end position="214"/>
    </location>
</feature>